<feature type="chain" id="PRO_5021924795" evidence="2">
    <location>
        <begin position="23"/>
        <end position="144"/>
    </location>
</feature>
<dbReference type="Proteomes" id="UP000319801">
    <property type="component" value="Unassembled WGS sequence"/>
</dbReference>
<dbReference type="AlphaFoldDB" id="A0A556THE1"/>
<dbReference type="OrthoDB" id="8846145at2759"/>
<reference evidence="3 4" key="1">
    <citation type="journal article" date="2019" name="Genome Biol. Evol.">
        <title>Whole-Genome Sequencing of the Giant Devil Catfish, Bagarius yarrelli.</title>
        <authorList>
            <person name="Jiang W."/>
            <person name="Lv Y."/>
            <person name="Cheng L."/>
            <person name="Yang K."/>
            <person name="Chao B."/>
            <person name="Wang X."/>
            <person name="Li Y."/>
            <person name="Pan X."/>
            <person name="You X."/>
            <person name="Zhang Y."/>
            <person name="Yang J."/>
            <person name="Li J."/>
            <person name="Zhang X."/>
            <person name="Liu S."/>
            <person name="Sun C."/>
            <person name="Yang J."/>
            <person name="Shi Q."/>
        </authorList>
    </citation>
    <scope>NUCLEOTIDE SEQUENCE [LARGE SCALE GENOMIC DNA]</scope>
    <source>
        <strain evidence="3">JWS20170419001</strain>
        <tissue evidence="3">Muscle</tissue>
    </source>
</reference>
<name>A0A556THE1_BAGYA</name>
<keyword evidence="4" id="KW-1185">Reference proteome</keyword>
<proteinExistence type="predicted"/>
<evidence type="ECO:0000313" key="4">
    <source>
        <dbReference type="Proteomes" id="UP000319801"/>
    </source>
</evidence>
<evidence type="ECO:0000313" key="3">
    <source>
        <dbReference type="EMBL" id="TSK13261.1"/>
    </source>
</evidence>
<evidence type="ECO:0000256" key="1">
    <source>
        <dbReference type="SAM" id="MobiDB-lite"/>
    </source>
</evidence>
<evidence type="ECO:0000256" key="2">
    <source>
        <dbReference type="SAM" id="SignalP"/>
    </source>
</evidence>
<protein>
    <submittedName>
        <fullName evidence="3">Uncharacterized protein</fullName>
    </submittedName>
</protein>
<comment type="caution">
    <text evidence="3">The sequence shown here is derived from an EMBL/GenBank/DDBJ whole genome shotgun (WGS) entry which is preliminary data.</text>
</comment>
<feature type="compositionally biased region" description="Basic and acidic residues" evidence="1">
    <location>
        <begin position="135"/>
        <end position="144"/>
    </location>
</feature>
<accession>A0A556THE1</accession>
<keyword evidence="2" id="KW-0732">Signal</keyword>
<feature type="signal peptide" evidence="2">
    <location>
        <begin position="1"/>
        <end position="22"/>
    </location>
</feature>
<sequence>MASVQHAVLLLALAIAVQECQGKAGIIRCTLQPPCFDLLIMERMAQRVSNHVVKRCDRLFRKANQQEYLKIAEADMSAQEVAIFQIQKLNHANENVSEKPPPPVTSGKHTVDETYDKQCTVQTTDPAISKTAAKRQTETISDHE</sequence>
<organism evidence="3 4">
    <name type="scientific">Bagarius yarrelli</name>
    <name type="common">Goonch</name>
    <name type="synonym">Bagrus yarrelli</name>
    <dbReference type="NCBI Taxonomy" id="175774"/>
    <lineage>
        <taxon>Eukaryota</taxon>
        <taxon>Metazoa</taxon>
        <taxon>Chordata</taxon>
        <taxon>Craniata</taxon>
        <taxon>Vertebrata</taxon>
        <taxon>Euteleostomi</taxon>
        <taxon>Actinopterygii</taxon>
        <taxon>Neopterygii</taxon>
        <taxon>Teleostei</taxon>
        <taxon>Ostariophysi</taxon>
        <taxon>Siluriformes</taxon>
        <taxon>Sisoridae</taxon>
        <taxon>Sisorinae</taxon>
        <taxon>Bagarius</taxon>
    </lineage>
</organism>
<feature type="region of interest" description="Disordered" evidence="1">
    <location>
        <begin position="119"/>
        <end position="144"/>
    </location>
</feature>
<dbReference type="EMBL" id="VCAZ01000001">
    <property type="protein sequence ID" value="TSK13261.1"/>
    <property type="molecule type" value="Genomic_DNA"/>
</dbReference>
<gene>
    <name evidence="3" type="ORF">Baya_0135</name>
</gene>